<reference evidence="12 13" key="1">
    <citation type="submission" date="2016-11" db="EMBL/GenBank/DDBJ databases">
        <authorList>
            <person name="Jaros S."/>
            <person name="Januszkiewicz K."/>
            <person name="Wedrychowicz H."/>
        </authorList>
    </citation>
    <scope>NUCLEOTIDE SEQUENCE [LARGE SCALE GENOMIC DNA]</scope>
    <source>
        <strain evidence="12 13">DSM 14501</strain>
    </source>
</reference>
<evidence type="ECO:0000313" key="13">
    <source>
        <dbReference type="Proteomes" id="UP000184082"/>
    </source>
</evidence>
<keyword evidence="12" id="KW-0670">Pyruvate</keyword>
<dbReference type="CDD" id="cd01335">
    <property type="entry name" value="Radical_SAM"/>
    <property type="match status" value="1"/>
</dbReference>
<dbReference type="GO" id="GO:0051539">
    <property type="term" value="F:4 iron, 4 sulfur cluster binding"/>
    <property type="evidence" value="ECO:0007669"/>
    <property type="project" value="UniProtKB-UniRule"/>
</dbReference>
<comment type="similarity">
    <text evidence="2 10">Belongs to the organic radical-activating enzymes family.</text>
</comment>
<evidence type="ECO:0000256" key="9">
    <source>
        <dbReference type="ARBA" id="ARBA00023014"/>
    </source>
</evidence>
<evidence type="ECO:0000259" key="11">
    <source>
        <dbReference type="PROSITE" id="PS51918"/>
    </source>
</evidence>
<evidence type="ECO:0000256" key="1">
    <source>
        <dbReference type="ARBA" id="ARBA00003141"/>
    </source>
</evidence>
<comment type="catalytic activity">
    <reaction evidence="10">
        <text>glycyl-[formate C-acetyltransferase] + reduced [flavodoxin] + S-adenosyl-L-methionine = glycin-2-yl radical-[formate C-acetyltransferase] + semiquinone [flavodoxin] + 5'-deoxyadenosine + L-methionine + H(+)</text>
        <dbReference type="Rhea" id="RHEA:19225"/>
        <dbReference type="Rhea" id="RHEA-COMP:10622"/>
        <dbReference type="Rhea" id="RHEA-COMP:12190"/>
        <dbReference type="Rhea" id="RHEA-COMP:12191"/>
        <dbReference type="Rhea" id="RHEA-COMP:14480"/>
        <dbReference type="ChEBI" id="CHEBI:15378"/>
        <dbReference type="ChEBI" id="CHEBI:17319"/>
        <dbReference type="ChEBI" id="CHEBI:29947"/>
        <dbReference type="ChEBI" id="CHEBI:32722"/>
        <dbReference type="ChEBI" id="CHEBI:57618"/>
        <dbReference type="ChEBI" id="CHEBI:57844"/>
        <dbReference type="ChEBI" id="CHEBI:59789"/>
        <dbReference type="ChEBI" id="CHEBI:140311"/>
        <dbReference type="EC" id="1.97.1.4"/>
    </reaction>
</comment>
<dbReference type="AlphaFoldDB" id="A0A1M6N0Q3"/>
<dbReference type="InterPro" id="IPR001989">
    <property type="entry name" value="Radical_activat_CS"/>
</dbReference>
<sequence length="248" mass="28498">MYKSGVNMKGRIHSVETCGTLDGPGIRFIIFMQGCPLRCQYCHNPDTWKIEDGKEVTVNEIMEEVVKYKSYMKFSGGGITVSGGEPLIQSNFVLELFKKCKEEGIHTALDTSGCIKLENVKEVLNYTDLVLLDIKFFDEVKYKEITGGNLELTIKFAKYLSLINKPMWVRYVLVPNLTDDLDIIEEMAEFLSTLKSLEKVEILPFHKMGEYKWEKLGYDYRLKKTKAPTKEIIEKVKSVFKKHGLNVK</sequence>
<dbReference type="EMBL" id="FRAJ01000005">
    <property type="protein sequence ID" value="SHJ89295.1"/>
    <property type="molecule type" value="Genomic_DNA"/>
</dbReference>
<dbReference type="GO" id="GO:0016829">
    <property type="term" value="F:lyase activity"/>
    <property type="evidence" value="ECO:0007669"/>
    <property type="project" value="UniProtKB-KW"/>
</dbReference>
<dbReference type="InterPro" id="IPR012839">
    <property type="entry name" value="Organic_radical_activase"/>
</dbReference>
<keyword evidence="8 10" id="KW-0408">Iron</keyword>
<evidence type="ECO:0000256" key="3">
    <source>
        <dbReference type="ARBA" id="ARBA00021356"/>
    </source>
</evidence>
<keyword evidence="4 10" id="KW-0004">4Fe-4S</keyword>
<evidence type="ECO:0000256" key="7">
    <source>
        <dbReference type="ARBA" id="ARBA00023002"/>
    </source>
</evidence>
<keyword evidence="13" id="KW-1185">Reference proteome</keyword>
<evidence type="ECO:0000256" key="6">
    <source>
        <dbReference type="ARBA" id="ARBA00022723"/>
    </source>
</evidence>
<dbReference type="Proteomes" id="UP000184082">
    <property type="component" value="Unassembled WGS sequence"/>
</dbReference>
<dbReference type="SFLD" id="SFLDG01066">
    <property type="entry name" value="organic_radical-activating_enz"/>
    <property type="match status" value="1"/>
</dbReference>
<evidence type="ECO:0000256" key="5">
    <source>
        <dbReference type="ARBA" id="ARBA00022691"/>
    </source>
</evidence>
<dbReference type="SFLD" id="SFLDS00029">
    <property type="entry name" value="Radical_SAM"/>
    <property type="match status" value="1"/>
</dbReference>
<comment type="function">
    <text evidence="1 10">Activation of pyruvate formate-lyase under anaerobic conditions by generation of an organic free radical, using S-adenosylmethionine and reduced flavodoxin as cosubstrates to produce 5'-deoxy-adenosine.</text>
</comment>
<dbReference type="InterPro" id="IPR058240">
    <property type="entry name" value="rSAM_sf"/>
</dbReference>
<keyword evidence="5 10" id="KW-0949">S-adenosyl-L-methionine</keyword>
<dbReference type="Gene3D" id="3.20.20.70">
    <property type="entry name" value="Aldolase class I"/>
    <property type="match status" value="1"/>
</dbReference>
<protein>
    <recommendedName>
        <fullName evidence="3 10">Pyruvate formate-lyase-activating enzyme</fullName>
        <ecNumber evidence="10">1.97.1.4</ecNumber>
    </recommendedName>
</protein>
<dbReference type="PANTHER" id="PTHR30352">
    <property type="entry name" value="PYRUVATE FORMATE-LYASE-ACTIVATING ENZYME"/>
    <property type="match status" value="1"/>
</dbReference>
<evidence type="ECO:0000256" key="8">
    <source>
        <dbReference type="ARBA" id="ARBA00023004"/>
    </source>
</evidence>
<dbReference type="InterPro" id="IPR034457">
    <property type="entry name" value="Organic_radical-activating"/>
</dbReference>
<gene>
    <name evidence="12" type="ORF">SAMN02745883_00742</name>
</gene>
<evidence type="ECO:0000256" key="10">
    <source>
        <dbReference type="RuleBase" id="RU362053"/>
    </source>
</evidence>
<dbReference type="InterPro" id="IPR013785">
    <property type="entry name" value="Aldolase_TIM"/>
</dbReference>
<dbReference type="EC" id="1.97.1.4" evidence="10"/>
<dbReference type="GO" id="GO:0046872">
    <property type="term" value="F:metal ion binding"/>
    <property type="evidence" value="ECO:0007669"/>
    <property type="project" value="UniProtKB-UniRule"/>
</dbReference>
<keyword evidence="6 10" id="KW-0479">Metal-binding</keyword>
<dbReference type="STRING" id="1121266.SAMN02745883_00742"/>
<dbReference type="NCBIfam" id="TIGR02493">
    <property type="entry name" value="PFLA"/>
    <property type="match status" value="1"/>
</dbReference>
<evidence type="ECO:0000256" key="2">
    <source>
        <dbReference type="ARBA" id="ARBA00009777"/>
    </source>
</evidence>
<evidence type="ECO:0000256" key="4">
    <source>
        <dbReference type="ARBA" id="ARBA00022485"/>
    </source>
</evidence>
<comment type="cofactor">
    <cofactor evidence="10">
        <name>[4Fe-4S] cluster</name>
        <dbReference type="ChEBI" id="CHEBI:49883"/>
    </cofactor>
    <text evidence="10">Binds 1 [4Fe-4S] cluster. The cluster is coordinated with 3 cysteines and an exchangeable S-adenosyl-L-methionine.</text>
</comment>
<dbReference type="GO" id="GO:0043365">
    <property type="term" value="F:[formate-C-acetyltransferase]-activating enzyme activity"/>
    <property type="evidence" value="ECO:0007669"/>
    <property type="project" value="UniProtKB-UniRule"/>
</dbReference>
<proteinExistence type="inferred from homology"/>
<keyword evidence="9 10" id="KW-0411">Iron-sulfur</keyword>
<dbReference type="PIRSF" id="PIRSF000371">
    <property type="entry name" value="PFL_act_enz"/>
    <property type="match status" value="1"/>
</dbReference>
<keyword evidence="10" id="KW-0963">Cytoplasm</keyword>
<evidence type="ECO:0000313" key="12">
    <source>
        <dbReference type="EMBL" id="SHJ89295.1"/>
    </source>
</evidence>
<feature type="domain" description="Radical SAM core" evidence="11">
    <location>
        <begin position="21"/>
        <end position="242"/>
    </location>
</feature>
<keyword evidence="12" id="KW-0456">Lyase</keyword>
<accession>A0A1M6N0Q3</accession>
<name>A0A1M6N0Q3_9FIRM</name>
<dbReference type="PANTHER" id="PTHR30352:SF5">
    <property type="entry name" value="PYRUVATE FORMATE-LYASE 1-ACTIVATING ENZYME"/>
    <property type="match status" value="1"/>
</dbReference>
<comment type="subcellular location">
    <subcellularLocation>
        <location evidence="10">Cytoplasm</location>
    </subcellularLocation>
</comment>
<organism evidence="12 13">
    <name type="scientific">Caminicella sporogenes DSM 14501</name>
    <dbReference type="NCBI Taxonomy" id="1121266"/>
    <lineage>
        <taxon>Bacteria</taxon>
        <taxon>Bacillati</taxon>
        <taxon>Bacillota</taxon>
        <taxon>Clostridia</taxon>
        <taxon>Peptostreptococcales</taxon>
        <taxon>Caminicellaceae</taxon>
        <taxon>Caminicella</taxon>
    </lineage>
</organism>
<keyword evidence="7 10" id="KW-0560">Oxidoreductase</keyword>
<dbReference type="InterPro" id="IPR012838">
    <property type="entry name" value="PFL1_activating"/>
</dbReference>
<dbReference type="PROSITE" id="PS01087">
    <property type="entry name" value="RADICAL_ACTIVATING"/>
    <property type="match status" value="1"/>
</dbReference>
<dbReference type="InterPro" id="IPR007197">
    <property type="entry name" value="rSAM"/>
</dbReference>
<dbReference type="PROSITE" id="PS51918">
    <property type="entry name" value="RADICAL_SAM"/>
    <property type="match status" value="1"/>
</dbReference>
<dbReference type="Pfam" id="PF04055">
    <property type="entry name" value="Radical_SAM"/>
    <property type="match status" value="1"/>
</dbReference>
<dbReference type="GO" id="GO:0005737">
    <property type="term" value="C:cytoplasm"/>
    <property type="evidence" value="ECO:0007669"/>
    <property type="project" value="UniProtKB-SubCell"/>
</dbReference>
<dbReference type="SUPFAM" id="SSF102114">
    <property type="entry name" value="Radical SAM enzymes"/>
    <property type="match status" value="1"/>
</dbReference>